<dbReference type="AlphaFoldDB" id="A0A1Q5PNR2"/>
<keyword evidence="2" id="KW-0812">Transmembrane</keyword>
<evidence type="ECO:0000256" key="2">
    <source>
        <dbReference type="SAM" id="Phobius"/>
    </source>
</evidence>
<sequence length="579" mass="60048">MNKLLSVGAAIALLLGAGVDVASADENTFEVTSQTTAEQINAAIADPNISVIHFSENVVLTSGIKVTVATTMRIDDGVVVSVNGPSAPGLDITANLELLNHGEINILYAKNGAIKVSGNADVSIVGDGVGDSSISAKYTSGIGVDAANQNGTFSIKDSGLFVSEALDTTEHSMVFGAGVKQVAVDSSYLHIIQEGGNIENSAFISEAPINISNSHFHVSANAKAAVDLKPGASIQAVDSTFDVHVPNQRIPACQKPPEPVACSMMKALTAEGANLNFENTLVGIIDHSGSDTTDAGHGVVLTDSQITFKGNEAVIGSATLGESDTGKSFIRVLEDSVYYLYPNNIGQNNVKTIVDGGSASLFSNVGEVINSAGEPLSLFPTTSTVENVLVAGGNSYDYRAKNFNADFDVKHVWAPAVNVNYFDSCDLSVATPEENRVAIRGTAVMHPFNTQTVDAKTWNPKVLQPVPGRWVIRGSAQQVEFLQGDGSENTGTKVLQDIDLCRLENFVVPTPDPSPEITGEPSVEATVSSPEATATSTVSGPSAGTLPVTGIAGSGIALLSSVLVMLGAAGIYAAKRKVS</sequence>
<dbReference type="OrthoDB" id="5239061at2"/>
<dbReference type="EMBL" id="MPDM01000004">
    <property type="protein sequence ID" value="OKL49211.1"/>
    <property type="molecule type" value="Genomic_DNA"/>
</dbReference>
<evidence type="ECO:0000256" key="1">
    <source>
        <dbReference type="SAM" id="MobiDB-lite"/>
    </source>
</evidence>
<keyword evidence="5" id="KW-1185">Reference proteome</keyword>
<keyword evidence="2" id="KW-0472">Membrane</keyword>
<dbReference type="STRING" id="156892.BM477_04255"/>
<accession>A0A1Q5PNR2</accession>
<evidence type="ECO:0000313" key="5">
    <source>
        <dbReference type="Proteomes" id="UP000186465"/>
    </source>
</evidence>
<feature type="compositionally biased region" description="Polar residues" evidence="1">
    <location>
        <begin position="525"/>
        <end position="540"/>
    </location>
</feature>
<evidence type="ECO:0000256" key="3">
    <source>
        <dbReference type="SAM" id="SignalP"/>
    </source>
</evidence>
<reference evidence="5" key="1">
    <citation type="submission" date="2016-11" db="EMBL/GenBank/DDBJ databases">
        <title>Actinomyces gypaetusis sp. nov. isolated from Gypaetus barbatus in Qinghai Tibet Plateau China.</title>
        <authorList>
            <person name="Meng X."/>
        </authorList>
    </citation>
    <scope>NUCLEOTIDE SEQUENCE [LARGE SCALE GENOMIC DNA]</scope>
    <source>
        <strain evidence="5">DSM 15383</strain>
    </source>
</reference>
<dbReference type="RefSeq" id="WP_075361450.1">
    <property type="nucleotide sequence ID" value="NZ_MPDM01000004.1"/>
</dbReference>
<gene>
    <name evidence="4" type="ORF">BM477_04255</name>
</gene>
<proteinExistence type="predicted"/>
<keyword evidence="2" id="KW-1133">Transmembrane helix</keyword>
<feature type="region of interest" description="Disordered" evidence="1">
    <location>
        <begin position="511"/>
        <end position="540"/>
    </location>
</feature>
<protein>
    <recommendedName>
        <fullName evidence="6">Gram-positive cocci surface proteins LPxTG domain-containing protein</fullName>
    </recommendedName>
</protein>
<evidence type="ECO:0000313" key="4">
    <source>
        <dbReference type="EMBL" id="OKL49211.1"/>
    </source>
</evidence>
<evidence type="ECO:0008006" key="6">
    <source>
        <dbReference type="Google" id="ProtNLM"/>
    </source>
</evidence>
<comment type="caution">
    <text evidence="4">The sequence shown here is derived from an EMBL/GenBank/DDBJ whole genome shotgun (WGS) entry which is preliminary data.</text>
</comment>
<keyword evidence="3" id="KW-0732">Signal</keyword>
<feature type="transmembrane region" description="Helical" evidence="2">
    <location>
        <begin position="551"/>
        <end position="574"/>
    </location>
</feature>
<dbReference type="Proteomes" id="UP000186465">
    <property type="component" value="Unassembled WGS sequence"/>
</dbReference>
<feature type="signal peptide" evidence="3">
    <location>
        <begin position="1"/>
        <end position="24"/>
    </location>
</feature>
<organism evidence="4 5">
    <name type="scientific">Boudabousia marimammalium</name>
    <dbReference type="NCBI Taxonomy" id="156892"/>
    <lineage>
        <taxon>Bacteria</taxon>
        <taxon>Bacillati</taxon>
        <taxon>Actinomycetota</taxon>
        <taxon>Actinomycetes</taxon>
        <taxon>Actinomycetales</taxon>
        <taxon>Actinomycetaceae</taxon>
        <taxon>Boudabousia</taxon>
    </lineage>
</organism>
<name>A0A1Q5PNR2_9ACTO</name>
<feature type="chain" id="PRO_5010239546" description="Gram-positive cocci surface proteins LPxTG domain-containing protein" evidence="3">
    <location>
        <begin position="25"/>
        <end position="579"/>
    </location>
</feature>